<proteinExistence type="predicted"/>
<evidence type="ECO:0000313" key="3">
    <source>
        <dbReference type="Proteomes" id="UP000023152"/>
    </source>
</evidence>
<dbReference type="Proteomes" id="UP000023152">
    <property type="component" value="Unassembled WGS sequence"/>
</dbReference>
<keyword evidence="1" id="KW-0472">Membrane</keyword>
<name>X6NKN8_RETFI</name>
<evidence type="ECO:0000256" key="1">
    <source>
        <dbReference type="SAM" id="Phobius"/>
    </source>
</evidence>
<protein>
    <submittedName>
        <fullName evidence="2">Uncharacterized protein</fullName>
    </submittedName>
</protein>
<evidence type="ECO:0000313" key="2">
    <source>
        <dbReference type="EMBL" id="ETO26299.1"/>
    </source>
</evidence>
<comment type="caution">
    <text evidence="2">The sequence shown here is derived from an EMBL/GenBank/DDBJ whole genome shotgun (WGS) entry which is preliminary data.</text>
</comment>
<dbReference type="EMBL" id="ASPP01007960">
    <property type="protein sequence ID" value="ETO26299.1"/>
    <property type="molecule type" value="Genomic_DNA"/>
</dbReference>
<keyword evidence="1" id="KW-1133">Transmembrane helix</keyword>
<accession>X6NKN8</accession>
<sequence length="263" mass="30233">MLGSYLNTFSKRYDFMVPKDKHIALQMDSRARALLGDIWNGQWQYIVGLAWRDSLVSTVLLCVGHGIGSTIVLWIVALVLVTLNVLSEYWWRKWLFLWNKKIKGGVWAAYELFENWWDPHHVLDENQQEKENANKVANSFWTDYIHCLAELILASLQVAGGLAVVNATQKTILNIYGGKFVLGRSWKSNKKKQLASAAKRVRKALFTVLSTQLAAQRPWLENLKGQVVEYEDDIEDSFHGCFKRLCKVSKTDVNPNNHDIEKH</sequence>
<dbReference type="AlphaFoldDB" id="X6NKN8"/>
<keyword evidence="3" id="KW-1185">Reference proteome</keyword>
<keyword evidence="1" id="KW-0812">Transmembrane</keyword>
<feature type="transmembrane region" description="Helical" evidence="1">
    <location>
        <begin position="71"/>
        <end position="91"/>
    </location>
</feature>
<gene>
    <name evidence="2" type="ORF">RFI_10834</name>
</gene>
<reference evidence="2 3" key="1">
    <citation type="journal article" date="2013" name="Curr. Biol.">
        <title>The Genome of the Foraminiferan Reticulomyxa filosa.</title>
        <authorList>
            <person name="Glockner G."/>
            <person name="Hulsmann N."/>
            <person name="Schleicher M."/>
            <person name="Noegel A.A."/>
            <person name="Eichinger L."/>
            <person name="Gallinger C."/>
            <person name="Pawlowski J."/>
            <person name="Sierra R."/>
            <person name="Euteneuer U."/>
            <person name="Pillet L."/>
            <person name="Moustafa A."/>
            <person name="Platzer M."/>
            <person name="Groth M."/>
            <person name="Szafranski K."/>
            <person name="Schliwa M."/>
        </authorList>
    </citation>
    <scope>NUCLEOTIDE SEQUENCE [LARGE SCALE GENOMIC DNA]</scope>
</reference>
<organism evidence="2 3">
    <name type="scientific">Reticulomyxa filosa</name>
    <dbReference type="NCBI Taxonomy" id="46433"/>
    <lineage>
        <taxon>Eukaryota</taxon>
        <taxon>Sar</taxon>
        <taxon>Rhizaria</taxon>
        <taxon>Retaria</taxon>
        <taxon>Foraminifera</taxon>
        <taxon>Monothalamids</taxon>
        <taxon>Reticulomyxidae</taxon>
        <taxon>Reticulomyxa</taxon>
    </lineage>
</organism>